<sequence>MRTSRRTFIIHSVGTAALAMTGSSIWAAPLQLQESDPAAQSLGYKANAGQVDRTKYPHYSNNQHCANCVYYHGKPSDANALCSLFGAKQVSGAGWCNAYQARA</sequence>
<comment type="function">
    <text evidence="7">Specific class of high-redox-potential 4Fe-4S ferredoxins. Functions in anaerobic electron transport in most purple and in some other photosynthetic bacteria and in at least one genus (Paracoccus) of halophilic, denitrifying bacteria.</text>
</comment>
<evidence type="ECO:0000256" key="8">
    <source>
        <dbReference type="SAM" id="SignalP"/>
    </source>
</evidence>
<keyword evidence="6 7" id="KW-0411">Iron-sulfur</keyword>
<dbReference type="SUPFAM" id="SSF57652">
    <property type="entry name" value="HIPIP (high potential iron protein)"/>
    <property type="match status" value="1"/>
</dbReference>
<keyword evidence="8" id="KW-0732">Signal</keyword>
<protein>
    <recommendedName>
        <fullName evidence="7">High-potential iron-sulfur protein</fullName>
        <shortName evidence="7">HiPIP</shortName>
    </recommendedName>
</protein>
<dbReference type="InterPro" id="IPR036369">
    <property type="entry name" value="HIPIP_sf"/>
</dbReference>
<evidence type="ECO:0000259" key="9">
    <source>
        <dbReference type="PROSITE" id="PS51373"/>
    </source>
</evidence>
<keyword evidence="5 7" id="KW-0408">Iron</keyword>
<evidence type="ECO:0000313" key="11">
    <source>
        <dbReference type="Proteomes" id="UP001629392"/>
    </source>
</evidence>
<reference evidence="10 11" key="1">
    <citation type="journal article" date="2024" name="Chem. Sci.">
        <title>Discovery of megapolipeptins by genome mining of a Burkholderiales bacteria collection.</title>
        <authorList>
            <person name="Paulo B.S."/>
            <person name="Recchia M.J.J."/>
            <person name="Lee S."/>
            <person name="Fergusson C.H."/>
            <person name="Romanowski S.B."/>
            <person name="Hernandez A."/>
            <person name="Krull N."/>
            <person name="Liu D.Y."/>
            <person name="Cavanagh H."/>
            <person name="Bos A."/>
            <person name="Gray C.A."/>
            <person name="Murphy B.T."/>
            <person name="Linington R.G."/>
            <person name="Eustaquio A.S."/>
        </authorList>
    </citation>
    <scope>NUCLEOTIDE SEQUENCE [LARGE SCALE GENOMIC DNA]</scope>
    <source>
        <strain evidence="10 11">RL17-350-BIC-E</strain>
    </source>
</reference>
<evidence type="ECO:0000256" key="3">
    <source>
        <dbReference type="ARBA" id="ARBA00022723"/>
    </source>
</evidence>
<dbReference type="EMBL" id="JAQQCL010000046">
    <property type="protein sequence ID" value="MFM0721503.1"/>
    <property type="molecule type" value="Genomic_DNA"/>
</dbReference>
<comment type="caution">
    <text evidence="10">The sequence shown here is derived from an EMBL/GenBank/DDBJ whole genome shotgun (WGS) entry which is preliminary data.</text>
</comment>
<dbReference type="PROSITE" id="PS51318">
    <property type="entry name" value="TAT"/>
    <property type="match status" value="1"/>
</dbReference>
<dbReference type="InterPro" id="IPR000170">
    <property type="entry name" value="High_potential_FeS_prot"/>
</dbReference>
<dbReference type="RefSeq" id="WP_408157631.1">
    <property type="nucleotide sequence ID" value="NZ_JAQQCL010000046.1"/>
</dbReference>
<keyword evidence="1 7" id="KW-0813">Transport</keyword>
<organism evidence="10 11">
    <name type="scientific">Paraburkholderia strydomiana</name>
    <dbReference type="NCBI Taxonomy" id="1245417"/>
    <lineage>
        <taxon>Bacteria</taxon>
        <taxon>Pseudomonadati</taxon>
        <taxon>Pseudomonadota</taxon>
        <taxon>Betaproteobacteria</taxon>
        <taxon>Burkholderiales</taxon>
        <taxon>Burkholderiaceae</taxon>
        <taxon>Paraburkholderia</taxon>
    </lineage>
</organism>
<feature type="domain" description="High potential iron-sulfur proteins family profile" evidence="9">
    <location>
        <begin position="26"/>
        <end position="103"/>
    </location>
</feature>
<dbReference type="PROSITE" id="PS51373">
    <property type="entry name" value="HIPIP"/>
    <property type="match status" value="1"/>
</dbReference>
<dbReference type="Proteomes" id="UP001629392">
    <property type="component" value="Unassembled WGS sequence"/>
</dbReference>
<dbReference type="Pfam" id="PF01355">
    <property type="entry name" value="HIPIP"/>
    <property type="match status" value="1"/>
</dbReference>
<evidence type="ECO:0000256" key="4">
    <source>
        <dbReference type="ARBA" id="ARBA00022982"/>
    </source>
</evidence>
<evidence type="ECO:0000256" key="5">
    <source>
        <dbReference type="ARBA" id="ARBA00023004"/>
    </source>
</evidence>
<accession>A0ABW9ERA7</accession>
<evidence type="ECO:0000313" key="10">
    <source>
        <dbReference type="EMBL" id="MFM0721503.1"/>
    </source>
</evidence>
<feature type="signal peptide" evidence="8">
    <location>
        <begin position="1"/>
        <end position="27"/>
    </location>
</feature>
<keyword evidence="4 7" id="KW-0249">Electron transport</keyword>
<dbReference type="Gene3D" id="4.10.490.10">
    <property type="entry name" value="High potential iron-sulphur protein"/>
    <property type="match status" value="1"/>
</dbReference>
<gene>
    <name evidence="10" type="ORF">PQQ73_34970</name>
</gene>
<name>A0ABW9ERA7_9BURK</name>
<comment type="subunit">
    <text evidence="7">Homodimer.</text>
</comment>
<keyword evidence="3 7" id="KW-0479">Metal-binding</keyword>
<keyword evidence="2 7" id="KW-0004">4Fe-4S</keyword>
<evidence type="ECO:0000256" key="2">
    <source>
        <dbReference type="ARBA" id="ARBA00022485"/>
    </source>
</evidence>
<keyword evidence="11" id="KW-1185">Reference proteome</keyword>
<comment type="similarity">
    <text evidence="7">Belongs to the high-potential iron-sulfur protein (HiPIP) family.</text>
</comment>
<evidence type="ECO:0000256" key="7">
    <source>
        <dbReference type="RuleBase" id="RU000620"/>
    </source>
</evidence>
<dbReference type="InterPro" id="IPR006311">
    <property type="entry name" value="TAT_signal"/>
</dbReference>
<proteinExistence type="inferred from homology"/>
<evidence type="ECO:0000256" key="1">
    <source>
        <dbReference type="ARBA" id="ARBA00022448"/>
    </source>
</evidence>
<evidence type="ECO:0000256" key="6">
    <source>
        <dbReference type="ARBA" id="ARBA00023014"/>
    </source>
</evidence>
<feature type="chain" id="PRO_5046127998" description="High-potential iron-sulfur protein" evidence="8">
    <location>
        <begin position="28"/>
        <end position="103"/>
    </location>
</feature>